<dbReference type="Gene3D" id="3.40.50.720">
    <property type="entry name" value="NAD(P)-binding Rossmann-like Domain"/>
    <property type="match status" value="1"/>
</dbReference>
<dbReference type="Pfam" id="PF13561">
    <property type="entry name" value="adh_short_C2"/>
    <property type="match status" value="1"/>
</dbReference>
<dbReference type="GO" id="GO:0006633">
    <property type="term" value="P:fatty acid biosynthetic process"/>
    <property type="evidence" value="ECO:0007669"/>
    <property type="project" value="TreeGrafter"/>
</dbReference>
<dbReference type="SUPFAM" id="SSF51735">
    <property type="entry name" value="NAD(P)-binding Rossmann-fold domains"/>
    <property type="match status" value="1"/>
</dbReference>
<dbReference type="PROSITE" id="PS00061">
    <property type="entry name" value="ADH_SHORT"/>
    <property type="match status" value="1"/>
</dbReference>
<gene>
    <name evidence="3" type="ORF">JCR33_08565</name>
</gene>
<evidence type="ECO:0000313" key="3">
    <source>
        <dbReference type="EMBL" id="MBJ3775734.1"/>
    </source>
</evidence>
<evidence type="ECO:0000313" key="4">
    <source>
        <dbReference type="Proteomes" id="UP000609531"/>
    </source>
</evidence>
<dbReference type="AlphaFoldDB" id="A0A934IQG1"/>
<dbReference type="GO" id="GO:0048038">
    <property type="term" value="F:quinone binding"/>
    <property type="evidence" value="ECO:0007669"/>
    <property type="project" value="TreeGrafter"/>
</dbReference>
<sequence length="257" mass="26109">MSETPVAILTGANGGIGAATAVALRRDGWRVFATGLAEPAPPEGTLGEDDVFVPHDLADRAAPEAIVADALGRFGRVDGLVHCAGTSHVAGFPDQEDADWDRVMDINIGSAHRMARAVARALIAGGRGGAMVFISSIAWLSGGANPAYGAAKGGVNTMVFNIAQTLGPHGGRANAIAPGIIATNMLRGAFPGEAFGKLEKAASARTPLRRLGEPEDVAEVAAFLMSPRAAFVTGAVIPVTGGLELIPPIGQMARSGS</sequence>
<keyword evidence="4" id="KW-1185">Reference proteome</keyword>
<evidence type="ECO:0000256" key="1">
    <source>
        <dbReference type="ARBA" id="ARBA00006484"/>
    </source>
</evidence>
<dbReference type="InterPro" id="IPR002347">
    <property type="entry name" value="SDR_fam"/>
</dbReference>
<dbReference type="RefSeq" id="WP_198881636.1">
    <property type="nucleotide sequence ID" value="NZ_JAEKJA010000006.1"/>
</dbReference>
<proteinExistence type="inferred from homology"/>
<comment type="caution">
    <text evidence="3">The sequence shown here is derived from an EMBL/GenBank/DDBJ whole genome shotgun (WGS) entry which is preliminary data.</text>
</comment>
<keyword evidence="2" id="KW-0560">Oxidoreductase</keyword>
<dbReference type="InterPro" id="IPR036291">
    <property type="entry name" value="NAD(P)-bd_dom_sf"/>
</dbReference>
<comment type="similarity">
    <text evidence="1">Belongs to the short-chain dehydrogenases/reductases (SDR) family.</text>
</comment>
<name>A0A934IQG1_9HYPH</name>
<dbReference type="PANTHER" id="PTHR42760">
    <property type="entry name" value="SHORT-CHAIN DEHYDROGENASES/REDUCTASES FAMILY MEMBER"/>
    <property type="match status" value="1"/>
</dbReference>
<evidence type="ECO:0000256" key="2">
    <source>
        <dbReference type="ARBA" id="ARBA00023002"/>
    </source>
</evidence>
<dbReference type="EMBL" id="JAEKJA010000006">
    <property type="protein sequence ID" value="MBJ3775734.1"/>
    <property type="molecule type" value="Genomic_DNA"/>
</dbReference>
<protein>
    <submittedName>
        <fullName evidence="3">SDR family oxidoreductase</fullName>
    </submittedName>
</protein>
<dbReference type="FunFam" id="3.40.50.720:FF:000084">
    <property type="entry name" value="Short-chain dehydrogenase reductase"/>
    <property type="match status" value="1"/>
</dbReference>
<dbReference type="PANTHER" id="PTHR42760:SF133">
    <property type="entry name" value="3-OXOACYL-[ACYL-CARRIER-PROTEIN] REDUCTASE"/>
    <property type="match status" value="1"/>
</dbReference>
<dbReference type="InterPro" id="IPR020904">
    <property type="entry name" value="Sc_DH/Rdtase_CS"/>
</dbReference>
<dbReference type="Proteomes" id="UP000609531">
    <property type="component" value="Unassembled WGS sequence"/>
</dbReference>
<dbReference type="GO" id="GO:0016616">
    <property type="term" value="F:oxidoreductase activity, acting on the CH-OH group of donors, NAD or NADP as acceptor"/>
    <property type="evidence" value="ECO:0007669"/>
    <property type="project" value="TreeGrafter"/>
</dbReference>
<accession>A0A934IQG1</accession>
<reference evidence="3" key="1">
    <citation type="submission" date="2020-12" db="EMBL/GenBank/DDBJ databases">
        <title>Bacterial taxonomy.</title>
        <authorList>
            <person name="Pan X."/>
        </authorList>
    </citation>
    <scope>NUCLEOTIDE SEQUENCE</scope>
    <source>
        <strain evidence="3">B2012</strain>
    </source>
</reference>
<organism evidence="3 4">
    <name type="scientific">Acuticoccus mangrovi</name>
    <dbReference type="NCBI Taxonomy" id="2796142"/>
    <lineage>
        <taxon>Bacteria</taxon>
        <taxon>Pseudomonadati</taxon>
        <taxon>Pseudomonadota</taxon>
        <taxon>Alphaproteobacteria</taxon>
        <taxon>Hyphomicrobiales</taxon>
        <taxon>Amorphaceae</taxon>
        <taxon>Acuticoccus</taxon>
    </lineage>
</organism>
<dbReference type="CDD" id="cd05233">
    <property type="entry name" value="SDR_c"/>
    <property type="match status" value="1"/>
</dbReference>
<dbReference type="PRINTS" id="PR00081">
    <property type="entry name" value="GDHRDH"/>
</dbReference>